<feature type="region of interest" description="Disordered" evidence="1">
    <location>
        <begin position="1"/>
        <end position="90"/>
    </location>
</feature>
<evidence type="ECO:0000313" key="3">
    <source>
        <dbReference type="Proteomes" id="UP001190700"/>
    </source>
</evidence>
<sequence length="156" mass="16629">MTEHYTRFIVERGSGNPTFARGGNVRGSPAQPDFCAGRERDGALRNPTFGAGENGYKQGVAAPGMEEHHDPAREEAGGVDDEMTEDNKPAAIPTNATTAAAAAAAALADVEAFKAKQDVELTEQQQEEYDKAVKRATRFNTTVPTKFEFISGAKPG</sequence>
<gene>
    <name evidence="2" type="ORF">CYMTET_56255</name>
</gene>
<name>A0AAE0BCQ0_9CHLO</name>
<organism evidence="2 3">
    <name type="scientific">Cymbomonas tetramitiformis</name>
    <dbReference type="NCBI Taxonomy" id="36881"/>
    <lineage>
        <taxon>Eukaryota</taxon>
        <taxon>Viridiplantae</taxon>
        <taxon>Chlorophyta</taxon>
        <taxon>Pyramimonadophyceae</taxon>
        <taxon>Pyramimonadales</taxon>
        <taxon>Pyramimonadaceae</taxon>
        <taxon>Cymbomonas</taxon>
    </lineage>
</organism>
<reference evidence="2 3" key="1">
    <citation type="journal article" date="2015" name="Genome Biol. Evol.">
        <title>Comparative Genomics of a Bacterivorous Green Alga Reveals Evolutionary Causalities and Consequences of Phago-Mixotrophic Mode of Nutrition.</title>
        <authorList>
            <person name="Burns J.A."/>
            <person name="Paasch A."/>
            <person name="Narechania A."/>
            <person name="Kim E."/>
        </authorList>
    </citation>
    <scope>NUCLEOTIDE SEQUENCE [LARGE SCALE GENOMIC DNA]</scope>
    <source>
        <strain evidence="2 3">PLY_AMNH</strain>
    </source>
</reference>
<keyword evidence="3" id="KW-1185">Reference proteome</keyword>
<evidence type="ECO:0000256" key="1">
    <source>
        <dbReference type="SAM" id="MobiDB-lite"/>
    </source>
</evidence>
<protein>
    <submittedName>
        <fullName evidence="2">Uncharacterized protein</fullName>
    </submittedName>
</protein>
<proteinExistence type="predicted"/>
<comment type="caution">
    <text evidence="2">The sequence shown here is derived from an EMBL/GenBank/DDBJ whole genome shotgun (WGS) entry which is preliminary data.</text>
</comment>
<feature type="compositionally biased region" description="Basic and acidic residues" evidence="1">
    <location>
        <begin position="1"/>
        <end position="10"/>
    </location>
</feature>
<dbReference type="AlphaFoldDB" id="A0AAE0BCQ0"/>
<dbReference type="EMBL" id="LGRX02035709">
    <property type="protein sequence ID" value="KAK3233450.1"/>
    <property type="molecule type" value="Genomic_DNA"/>
</dbReference>
<evidence type="ECO:0000313" key="2">
    <source>
        <dbReference type="EMBL" id="KAK3233450.1"/>
    </source>
</evidence>
<dbReference type="Proteomes" id="UP001190700">
    <property type="component" value="Unassembled WGS sequence"/>
</dbReference>
<feature type="compositionally biased region" description="Basic and acidic residues" evidence="1">
    <location>
        <begin position="65"/>
        <end position="76"/>
    </location>
</feature>
<accession>A0AAE0BCQ0</accession>